<name>A0A3S9V200_9BACL</name>
<proteinExistence type="predicted"/>
<dbReference type="KEGG" id="plut:EI981_20550"/>
<evidence type="ECO:0000313" key="1">
    <source>
        <dbReference type="EMBL" id="AZS16612.1"/>
    </source>
</evidence>
<dbReference type="AlphaFoldDB" id="A0A3S9V200"/>
<dbReference type="SUPFAM" id="SSF52540">
    <property type="entry name" value="P-loop containing nucleoside triphosphate hydrolases"/>
    <property type="match status" value="1"/>
</dbReference>
<sequence length="266" mass="31326">MKNSKLIMFEGIPGSGKTTTAQLFNNYLKEVGVNTKVYVEGNEHPIDLPFYAYLTKNEYNDLLKRFPQQEESIQLKSIIEDDYVLLPYKVPEPKPWSDELIEYLSSKEFCYSNTATVPFNIYKKVFYTRFEQYVTRISNTDTVTIFESVLFQHQIHDINRMYPQITEDEIIEYIRNLAMIISPLNPVLFYISQDSVEESLKHTAIVRSKPKWSSPKTIEYYIRRKSLELRAVKSLPFGSYVMDNTDRNWNKMFDDIKNIIELSVDV</sequence>
<dbReference type="Gene3D" id="3.40.50.300">
    <property type="entry name" value="P-loop containing nucleotide triphosphate hydrolases"/>
    <property type="match status" value="1"/>
</dbReference>
<organism evidence="1 2">
    <name type="scientific">Paenibacillus lutimineralis</name>
    <dbReference type="NCBI Taxonomy" id="2707005"/>
    <lineage>
        <taxon>Bacteria</taxon>
        <taxon>Bacillati</taxon>
        <taxon>Bacillota</taxon>
        <taxon>Bacilli</taxon>
        <taxon>Bacillales</taxon>
        <taxon>Paenibacillaceae</taxon>
        <taxon>Paenibacillus</taxon>
    </lineage>
</organism>
<dbReference type="InterPro" id="IPR027417">
    <property type="entry name" value="P-loop_NTPase"/>
</dbReference>
<protein>
    <recommendedName>
        <fullName evidence="3">Thymidylate kinase</fullName>
    </recommendedName>
</protein>
<dbReference type="Proteomes" id="UP000270678">
    <property type="component" value="Chromosome"/>
</dbReference>
<dbReference type="OrthoDB" id="8211253at2"/>
<evidence type="ECO:0000313" key="2">
    <source>
        <dbReference type="Proteomes" id="UP000270678"/>
    </source>
</evidence>
<accession>A0A3S9V200</accession>
<dbReference type="EMBL" id="CP034346">
    <property type="protein sequence ID" value="AZS16612.1"/>
    <property type="molecule type" value="Genomic_DNA"/>
</dbReference>
<dbReference type="RefSeq" id="WP_127001392.1">
    <property type="nucleotide sequence ID" value="NZ_CP034346.1"/>
</dbReference>
<evidence type="ECO:0008006" key="3">
    <source>
        <dbReference type="Google" id="ProtNLM"/>
    </source>
</evidence>
<gene>
    <name evidence="1" type="ORF">EI981_20550</name>
</gene>
<keyword evidence="2" id="KW-1185">Reference proteome</keyword>
<reference evidence="2" key="1">
    <citation type="submission" date="2018-12" db="EMBL/GenBank/DDBJ databases">
        <title>Complete genome sequence of Paenibacillus sp. MBLB1234.</title>
        <authorList>
            <person name="Nam Y.-D."/>
            <person name="Kang J."/>
            <person name="Chung W.-H."/>
            <person name="Park Y.S."/>
        </authorList>
    </citation>
    <scope>NUCLEOTIDE SEQUENCE [LARGE SCALE GENOMIC DNA]</scope>
    <source>
        <strain evidence="2">MBLB1234</strain>
    </source>
</reference>